<organism evidence="1 2">
    <name type="scientific">Daphnia magna</name>
    <dbReference type="NCBI Taxonomy" id="35525"/>
    <lineage>
        <taxon>Eukaryota</taxon>
        <taxon>Metazoa</taxon>
        <taxon>Ecdysozoa</taxon>
        <taxon>Arthropoda</taxon>
        <taxon>Crustacea</taxon>
        <taxon>Branchiopoda</taxon>
        <taxon>Diplostraca</taxon>
        <taxon>Cladocera</taxon>
        <taxon>Anomopoda</taxon>
        <taxon>Daphniidae</taxon>
        <taxon>Daphnia</taxon>
    </lineage>
</organism>
<dbReference type="Proteomes" id="UP001234178">
    <property type="component" value="Unassembled WGS sequence"/>
</dbReference>
<protein>
    <submittedName>
        <fullName evidence="1">Uncharacterized protein</fullName>
    </submittedName>
</protein>
<comment type="caution">
    <text evidence="1">The sequence shown here is derived from an EMBL/GenBank/DDBJ whole genome shotgun (WGS) entry which is preliminary data.</text>
</comment>
<evidence type="ECO:0000313" key="2">
    <source>
        <dbReference type="Proteomes" id="UP001234178"/>
    </source>
</evidence>
<dbReference type="EMBL" id="JAOYFB010000040">
    <property type="protein sequence ID" value="KAK4037684.1"/>
    <property type="molecule type" value="Genomic_DNA"/>
</dbReference>
<keyword evidence="2" id="KW-1185">Reference proteome</keyword>
<sequence length="159" mass="17502">MFADGRSLWESLSAIRSTTISSDHPSPSMLLQGRHLRGKLPYLQSRLVPQFFPSPFVREQLQRRQAFACFHSGGHPDVRGSALIAGPHVRVLISGLWVFRRTRRDINIDNSQSAGFGGVGSHPKTVVRRTRPAVTLSSIGPGCGFLNPQSEHRAQHGNA</sequence>
<dbReference type="PANTHER" id="PTHR33244">
    <property type="entry name" value="INTEGRASE CATALYTIC DOMAIN-CONTAINING PROTEIN-RELATED"/>
    <property type="match status" value="1"/>
</dbReference>
<dbReference type="PANTHER" id="PTHR33244:SF3">
    <property type="entry name" value="PEPTIDASE A2 DOMAIN-CONTAINING PROTEIN"/>
    <property type="match status" value="1"/>
</dbReference>
<gene>
    <name evidence="1" type="ORF">OUZ56_029715</name>
</gene>
<name>A0ABR0B7M3_9CRUS</name>
<accession>A0ABR0B7M3</accession>
<proteinExistence type="predicted"/>
<evidence type="ECO:0000313" key="1">
    <source>
        <dbReference type="EMBL" id="KAK4037684.1"/>
    </source>
</evidence>
<reference evidence="1 2" key="1">
    <citation type="journal article" date="2023" name="Nucleic Acids Res.">
        <title>The hologenome of Daphnia magna reveals possible DNA methylation and microbiome-mediated evolution of the host genome.</title>
        <authorList>
            <person name="Chaturvedi A."/>
            <person name="Li X."/>
            <person name="Dhandapani V."/>
            <person name="Marshall H."/>
            <person name="Kissane S."/>
            <person name="Cuenca-Cambronero M."/>
            <person name="Asole G."/>
            <person name="Calvet F."/>
            <person name="Ruiz-Romero M."/>
            <person name="Marangio P."/>
            <person name="Guigo R."/>
            <person name="Rago D."/>
            <person name="Mirbahai L."/>
            <person name="Eastwood N."/>
            <person name="Colbourne J.K."/>
            <person name="Zhou J."/>
            <person name="Mallon E."/>
            <person name="Orsini L."/>
        </authorList>
    </citation>
    <scope>NUCLEOTIDE SEQUENCE [LARGE SCALE GENOMIC DNA]</scope>
    <source>
        <strain evidence="1">LRV0_1</strain>
    </source>
</reference>